<reference evidence="1 2" key="1">
    <citation type="submission" date="2019-10" db="EMBL/GenBank/DDBJ databases">
        <title>Alkalibaculum tamaniensis sp.nov., a new alkaliphilic acetogen, isolated on methoxylated aromatics from a mud volcano.</title>
        <authorList>
            <person name="Khomyakova M.A."/>
            <person name="Merkel A.Y."/>
            <person name="Bonch-Osmolovskaya E.A."/>
            <person name="Slobodkin A.I."/>
        </authorList>
    </citation>
    <scope>NUCLEOTIDE SEQUENCE [LARGE SCALE GENOMIC DNA]</scope>
    <source>
        <strain evidence="1 2">M08DMB</strain>
    </source>
</reference>
<gene>
    <name evidence="1" type="ORF">GC105_03555</name>
</gene>
<dbReference type="EMBL" id="WHNX01000004">
    <property type="protein sequence ID" value="MPW24865.1"/>
    <property type="molecule type" value="Genomic_DNA"/>
</dbReference>
<organism evidence="1 2">
    <name type="scientific">Alkalibaculum sporogenes</name>
    <dbReference type="NCBI Taxonomy" id="2655001"/>
    <lineage>
        <taxon>Bacteria</taxon>
        <taxon>Bacillati</taxon>
        <taxon>Bacillota</taxon>
        <taxon>Clostridia</taxon>
        <taxon>Eubacteriales</taxon>
        <taxon>Eubacteriaceae</taxon>
        <taxon>Alkalibaculum</taxon>
    </lineage>
</organism>
<dbReference type="Proteomes" id="UP000440004">
    <property type="component" value="Unassembled WGS sequence"/>
</dbReference>
<protein>
    <submittedName>
        <fullName evidence="1">Uncharacterized protein</fullName>
    </submittedName>
</protein>
<comment type="caution">
    <text evidence="1">The sequence shown here is derived from an EMBL/GenBank/DDBJ whole genome shotgun (WGS) entry which is preliminary data.</text>
</comment>
<dbReference type="RefSeq" id="WP_152801771.1">
    <property type="nucleotide sequence ID" value="NZ_WHNX01000004.1"/>
</dbReference>
<dbReference type="AlphaFoldDB" id="A0A6A7K667"/>
<name>A0A6A7K667_9FIRM</name>
<sequence>MKKRKSNKDEVLAYMKKKYGENFEFYDVNTQQWNADYIKMVLFSKKIPNDNIVVHKNREDGTITDNYVAYLLEDKVEKLVLDLASQVYGTCKVFNIPSTSPLSPKISGSISLSNYVSSIESELEFIIFTYNSFRNKDDDVERFRKVLEDNLCDLYFFSIHYVKKSVFNNINKNNYHDYKVKPYSLFDGAFMLNNKYEFTYKRWGDQYSE</sequence>
<accession>A0A6A7K667</accession>
<evidence type="ECO:0000313" key="2">
    <source>
        <dbReference type="Proteomes" id="UP000440004"/>
    </source>
</evidence>
<evidence type="ECO:0000313" key="1">
    <source>
        <dbReference type="EMBL" id="MPW24865.1"/>
    </source>
</evidence>
<keyword evidence="2" id="KW-1185">Reference proteome</keyword>
<proteinExistence type="predicted"/>